<feature type="domain" description="Glycine zipper-like" evidence="2">
    <location>
        <begin position="10"/>
        <end position="55"/>
    </location>
</feature>
<dbReference type="InterPro" id="IPR058598">
    <property type="entry name" value="Gly_zipper-like_dom"/>
</dbReference>
<evidence type="ECO:0000313" key="4">
    <source>
        <dbReference type="Proteomes" id="UP000019024"/>
    </source>
</evidence>
<dbReference type="EMBL" id="CP007055">
    <property type="protein sequence ID" value="AHF98300.1"/>
    <property type="molecule type" value="Genomic_DNA"/>
</dbReference>
<evidence type="ECO:0000313" key="3">
    <source>
        <dbReference type="EMBL" id="AHF98300.1"/>
    </source>
</evidence>
<name>W0JHX9_9EURY</name>
<dbReference type="Pfam" id="PF26273">
    <property type="entry name" value="Gly_zipper"/>
    <property type="match status" value="1"/>
</dbReference>
<dbReference type="Proteomes" id="UP000019024">
    <property type="component" value="Chromosome"/>
</dbReference>
<dbReference type="HOGENOM" id="CLU_184356_0_2_2"/>
<keyword evidence="1" id="KW-1133">Transmembrane helix</keyword>
<gene>
    <name evidence="3" type="ORF">HALLA_04845</name>
</gene>
<proteinExistence type="predicted"/>
<evidence type="ECO:0000256" key="1">
    <source>
        <dbReference type="SAM" id="Phobius"/>
    </source>
</evidence>
<sequence>MSTEGNDQIDSTKMTMGIAIGPPIGFVLGVAMDNIGMGLTIGMVLGLALGIAWSQT</sequence>
<reference evidence="3 4" key="1">
    <citation type="submission" date="2014-01" db="EMBL/GenBank/DDBJ databases">
        <authorList>
            <consortium name="DOE Joint Genome Institute"/>
            <person name="Anderson I."/>
            <person name="Huntemann M."/>
            <person name="Han J."/>
            <person name="Chen A."/>
            <person name="Kyrpides N."/>
            <person name="Mavromatis K."/>
            <person name="Markowitz V."/>
            <person name="Palaniappan K."/>
            <person name="Ivanova N."/>
            <person name="Schaumberg A."/>
            <person name="Pati A."/>
            <person name="Liolios K."/>
            <person name="Nordberg H.P."/>
            <person name="Cantor M.N."/>
            <person name="Hua S.X."/>
            <person name="Woyke T."/>
        </authorList>
    </citation>
    <scope>NUCLEOTIDE SEQUENCE [LARGE SCALE GENOMIC DNA]</scope>
    <source>
        <strain evidence="3 4">XH-48</strain>
    </source>
</reference>
<keyword evidence="1" id="KW-0812">Transmembrane</keyword>
<dbReference type="eggNOG" id="arCOG11574">
    <property type="taxonomic scope" value="Archaea"/>
</dbReference>
<accession>W0JHX9</accession>
<organism evidence="3 4">
    <name type="scientific">Halostagnicola larsenii XH-48</name>
    <dbReference type="NCBI Taxonomy" id="797299"/>
    <lineage>
        <taxon>Archaea</taxon>
        <taxon>Methanobacteriati</taxon>
        <taxon>Methanobacteriota</taxon>
        <taxon>Stenosarchaea group</taxon>
        <taxon>Halobacteria</taxon>
        <taxon>Halobacteriales</taxon>
        <taxon>Natrialbaceae</taxon>
        <taxon>Halostagnicola</taxon>
    </lineage>
</organism>
<evidence type="ECO:0000259" key="2">
    <source>
        <dbReference type="Pfam" id="PF26273"/>
    </source>
</evidence>
<keyword evidence="1" id="KW-0472">Membrane</keyword>
<dbReference type="KEGG" id="hlr:HALLA_04845"/>
<feature type="transmembrane region" description="Helical" evidence="1">
    <location>
        <begin position="35"/>
        <end position="53"/>
    </location>
</feature>
<dbReference type="AlphaFoldDB" id="W0JHX9"/>
<keyword evidence="4" id="KW-1185">Reference proteome</keyword>
<protein>
    <submittedName>
        <fullName evidence="3">Membrane protein</fullName>
    </submittedName>
</protein>